<name>A0A4R0EKT7_9GAMM</name>
<protein>
    <submittedName>
        <fullName evidence="3">Molecular chaperone</fullName>
    </submittedName>
</protein>
<feature type="domain" description="Pili assembly chaperone N-terminal" evidence="2">
    <location>
        <begin position="37"/>
        <end position="140"/>
    </location>
</feature>
<feature type="signal peptide" evidence="1">
    <location>
        <begin position="1"/>
        <end position="20"/>
    </location>
</feature>
<dbReference type="GO" id="GO:0030288">
    <property type="term" value="C:outer membrane-bounded periplasmic space"/>
    <property type="evidence" value="ECO:0007669"/>
    <property type="project" value="InterPro"/>
</dbReference>
<dbReference type="Gene3D" id="2.60.40.10">
    <property type="entry name" value="Immunoglobulins"/>
    <property type="match status" value="1"/>
</dbReference>
<dbReference type="Pfam" id="PF00345">
    <property type="entry name" value="PapD_N"/>
    <property type="match status" value="1"/>
</dbReference>
<evidence type="ECO:0000256" key="1">
    <source>
        <dbReference type="SAM" id="SignalP"/>
    </source>
</evidence>
<dbReference type="OrthoDB" id="6683458at2"/>
<dbReference type="SUPFAM" id="SSF49354">
    <property type="entry name" value="PapD-like"/>
    <property type="match status" value="1"/>
</dbReference>
<comment type="caution">
    <text evidence="3">The sequence shown here is derived from an EMBL/GenBank/DDBJ whole genome shotgun (WGS) entry which is preliminary data.</text>
</comment>
<dbReference type="InterPro" id="IPR050643">
    <property type="entry name" value="Periplasmic_pilus_chap"/>
</dbReference>
<dbReference type="PANTHER" id="PTHR30251:SF4">
    <property type="entry name" value="SLR1668 PROTEIN"/>
    <property type="match status" value="1"/>
</dbReference>
<organism evidence="3 4">
    <name type="scientific">Acinetobacter terrae</name>
    <dbReference type="NCBI Taxonomy" id="2731247"/>
    <lineage>
        <taxon>Bacteria</taxon>
        <taxon>Pseudomonadati</taxon>
        <taxon>Pseudomonadota</taxon>
        <taxon>Gammaproteobacteria</taxon>
        <taxon>Moraxellales</taxon>
        <taxon>Moraxellaceae</taxon>
        <taxon>Acinetobacter</taxon>
        <taxon>Acinetobacter Taxon 24</taxon>
    </lineage>
</organism>
<dbReference type="InterPro" id="IPR008962">
    <property type="entry name" value="PapD-like_sf"/>
</dbReference>
<gene>
    <name evidence="3" type="ORF">E0H85_12445</name>
</gene>
<dbReference type="InterPro" id="IPR016147">
    <property type="entry name" value="Pili_assmbl_chaperone_N"/>
</dbReference>
<proteinExistence type="predicted"/>
<evidence type="ECO:0000259" key="2">
    <source>
        <dbReference type="Pfam" id="PF00345"/>
    </source>
</evidence>
<keyword evidence="1" id="KW-0732">Signal</keyword>
<evidence type="ECO:0000313" key="4">
    <source>
        <dbReference type="Proteomes" id="UP000291380"/>
    </source>
</evidence>
<dbReference type="GO" id="GO:0071555">
    <property type="term" value="P:cell wall organization"/>
    <property type="evidence" value="ECO:0007669"/>
    <property type="project" value="InterPro"/>
</dbReference>
<dbReference type="PANTHER" id="PTHR30251">
    <property type="entry name" value="PILUS ASSEMBLY CHAPERONE"/>
    <property type="match status" value="1"/>
</dbReference>
<sequence length="234" mass="26865">MMQKIMGFCGLLLLSFSVSAGIKFNPIQLYIQDSTRQRSTTVSVESTGLTKSRVFEISAVKWKQDQKGEDILEEDKTLLFNPKTFELKPESKQIVRVGFSQPLANMEQEQTWRIIFKEVTPIEEDNSSINFLFNFSLPLFAGKQVNPKLNLKLEKMDNQAYLSIDNLAKSHIKIVEILVIDNKNNEILKKKLGQYVLGGNRIKLELGEIKNNDELKIKIKTDKDEKYLEYSVKG</sequence>
<dbReference type="Proteomes" id="UP000291380">
    <property type="component" value="Unassembled WGS sequence"/>
</dbReference>
<dbReference type="InterPro" id="IPR013783">
    <property type="entry name" value="Ig-like_fold"/>
</dbReference>
<accession>A0A4R0EKT7</accession>
<reference evidence="3 4" key="1">
    <citation type="submission" date="2019-02" db="EMBL/GenBank/DDBJ databases">
        <title>High diversity of culturable Acinetobacter species in natural soil and water ecosystems.</title>
        <authorList>
            <person name="Radolfova-Krizova L."/>
            <person name="Nemec A."/>
        </authorList>
    </citation>
    <scope>NUCLEOTIDE SEQUENCE [LARGE SCALE GENOMIC DNA]</scope>
    <source>
        <strain evidence="3 4">ANC 4281</strain>
    </source>
</reference>
<feature type="chain" id="PRO_5020657594" evidence="1">
    <location>
        <begin position="21"/>
        <end position="234"/>
    </location>
</feature>
<dbReference type="EMBL" id="SJOA01000017">
    <property type="protein sequence ID" value="TCB57736.1"/>
    <property type="molecule type" value="Genomic_DNA"/>
</dbReference>
<dbReference type="AlphaFoldDB" id="A0A4R0EKT7"/>
<evidence type="ECO:0000313" key="3">
    <source>
        <dbReference type="EMBL" id="TCB57736.1"/>
    </source>
</evidence>